<evidence type="ECO:0000313" key="1">
    <source>
        <dbReference type="EMBL" id="KAL3319508.1"/>
    </source>
</evidence>
<keyword evidence="2" id="KW-1185">Reference proteome</keyword>
<dbReference type="Proteomes" id="UP001626550">
    <property type="component" value="Unassembled WGS sequence"/>
</dbReference>
<protein>
    <submittedName>
        <fullName evidence="1">Uncharacterized protein</fullName>
    </submittedName>
</protein>
<accession>A0ABD2QIZ9</accession>
<reference evidence="1 2" key="1">
    <citation type="submission" date="2024-11" db="EMBL/GenBank/DDBJ databases">
        <title>Adaptive evolution of stress response genes in parasites aligns with host niche diversity.</title>
        <authorList>
            <person name="Hahn C."/>
            <person name="Resl P."/>
        </authorList>
    </citation>
    <scope>NUCLEOTIDE SEQUENCE [LARGE SCALE GENOMIC DNA]</scope>
    <source>
        <strain evidence="1">EGGRZ-B1_66</strain>
        <tissue evidence="1">Body</tissue>
    </source>
</reference>
<organism evidence="1 2">
    <name type="scientific">Cichlidogyrus casuarinus</name>
    <dbReference type="NCBI Taxonomy" id="1844966"/>
    <lineage>
        <taxon>Eukaryota</taxon>
        <taxon>Metazoa</taxon>
        <taxon>Spiralia</taxon>
        <taxon>Lophotrochozoa</taxon>
        <taxon>Platyhelminthes</taxon>
        <taxon>Monogenea</taxon>
        <taxon>Monopisthocotylea</taxon>
        <taxon>Dactylogyridea</taxon>
        <taxon>Ancyrocephalidae</taxon>
        <taxon>Cichlidogyrus</taxon>
    </lineage>
</organism>
<dbReference type="EMBL" id="JBJKFK010000130">
    <property type="protein sequence ID" value="KAL3319508.1"/>
    <property type="molecule type" value="Genomic_DNA"/>
</dbReference>
<comment type="caution">
    <text evidence="1">The sequence shown here is derived from an EMBL/GenBank/DDBJ whole genome shotgun (WGS) entry which is preliminary data.</text>
</comment>
<name>A0ABD2QIZ9_9PLAT</name>
<proteinExistence type="predicted"/>
<evidence type="ECO:0000313" key="2">
    <source>
        <dbReference type="Proteomes" id="UP001626550"/>
    </source>
</evidence>
<dbReference type="AlphaFoldDB" id="A0ABD2QIZ9"/>
<sequence>MDSGISGFVNGLLSYLDPQELGGEPRLLIESKNVTVAVGVQAFNQGTQPSSFGAIFALLRAYVEENDACVQLMLIEHDALARMANLFISANSSTSLENHQTISRPDWKCSLREWLPFLWQEVGNLAFLTMKLLLKIKFDDYRKSSKEGSTIAFPQAGILVPGTPLTQWLGLSANDDTHSYAGMAKLIESLLKIFLEPPANILTIYQVKNEEGNQMGRNFEEGASVLRPLVLQVLHFLAHEWWQTSTIILQVVLLRMRTASRLQLRVILNLLGDWLLKLDDSWKSQRVAALIDGLIGGAPSNDTSRWTCSQVRRSEATDFPSDNHTLGFLETINELKERDQRSAYECVEFLVSMSHHSQCLVDYLSQKPQTWTPVVVWLENTIASDVDFCPQVAEEVSVAKIRPQASAQVRLVNYLMT</sequence>
<gene>
    <name evidence="1" type="ORF">Ciccas_001825</name>
</gene>